<feature type="transmembrane region" description="Helical" evidence="7">
    <location>
        <begin position="352"/>
        <end position="376"/>
    </location>
</feature>
<feature type="transmembrane region" description="Helical" evidence="7">
    <location>
        <begin position="322"/>
        <end position="345"/>
    </location>
</feature>
<evidence type="ECO:0000256" key="6">
    <source>
        <dbReference type="ARBA" id="ARBA00023136"/>
    </source>
</evidence>
<comment type="subcellular location">
    <subcellularLocation>
        <location evidence="1">Cell membrane</location>
        <topology evidence="1">Multi-pass membrane protein</topology>
    </subcellularLocation>
</comment>
<evidence type="ECO:0000256" key="1">
    <source>
        <dbReference type="ARBA" id="ARBA00004651"/>
    </source>
</evidence>
<dbReference type="Pfam" id="PF07690">
    <property type="entry name" value="MFS_1"/>
    <property type="match status" value="1"/>
</dbReference>
<feature type="transmembrane region" description="Helical" evidence="7">
    <location>
        <begin position="165"/>
        <end position="185"/>
    </location>
</feature>
<feature type="transmembrane region" description="Helical" evidence="7">
    <location>
        <begin position="295"/>
        <end position="316"/>
    </location>
</feature>
<evidence type="ECO:0000256" key="2">
    <source>
        <dbReference type="ARBA" id="ARBA00022448"/>
    </source>
</evidence>
<keyword evidence="4 7" id="KW-0812">Transmembrane</keyword>
<keyword evidence="5 7" id="KW-1133">Transmembrane helix</keyword>
<sequence length="412" mass="44257">MIKLDRARANLLLSTAAFTVSSAGSVLLHIVLAVSIYAKTGSGLMTSVFISLQWLPAMLVVLVRSDWNDGVDPRVRWFRLELVSAALTVPIASIPDSAGYGPIIAILLVRGLVDQVNRINKTVATRVLFPRAKATHYASFLQSGYHVGIGFAAIAGVLVADRLEVRAVALLDAMTFLAAAGLVWFTRCIETRAEVPRTAPQSLVARLAEYRNVLAGDRRLLVCALLPPLTATFFQGTYSVLQPIFPVQRFGLGPAAVSMSYVLASIGIVAGSASFSFFCRRTRLFEQPFVKVRRLAVALSALAALLYVGTVCGMSAVTSGALFLAMVVVFEFLWMMGYSGMVALAPNGRLGSVFGISFALGCFLASLQAGLVGALIDRFDGRFVELVSLLMMLYLTVVIFIASSDRQTARAV</sequence>
<keyword evidence="9" id="KW-1185">Reference proteome</keyword>
<organism evidence="8 9">
    <name type="scientific">Paraburkholderia edwinii</name>
    <dbReference type="NCBI Taxonomy" id="2861782"/>
    <lineage>
        <taxon>Bacteria</taxon>
        <taxon>Pseudomonadati</taxon>
        <taxon>Pseudomonadota</taxon>
        <taxon>Betaproteobacteria</taxon>
        <taxon>Burkholderiales</taxon>
        <taxon>Burkholderiaceae</taxon>
        <taxon>Paraburkholderia</taxon>
    </lineage>
</organism>
<dbReference type="InterPro" id="IPR036259">
    <property type="entry name" value="MFS_trans_sf"/>
</dbReference>
<dbReference type="Proteomes" id="UP000826462">
    <property type="component" value="Chromosome 1"/>
</dbReference>
<feature type="transmembrane region" description="Helical" evidence="7">
    <location>
        <begin position="220"/>
        <end position="241"/>
    </location>
</feature>
<evidence type="ECO:0000313" key="9">
    <source>
        <dbReference type="Proteomes" id="UP000826462"/>
    </source>
</evidence>
<evidence type="ECO:0000256" key="4">
    <source>
        <dbReference type="ARBA" id="ARBA00022692"/>
    </source>
</evidence>
<keyword evidence="2" id="KW-0813">Transport</keyword>
<reference evidence="8 9" key="1">
    <citation type="submission" date="2021-07" db="EMBL/GenBank/DDBJ databases">
        <title>Paraburkholderia edwinii protects Aspergillus sp. from phenazines by acting as a toxin sponge.</title>
        <authorList>
            <person name="Dahlstrom K.M."/>
            <person name="Newman D.K."/>
        </authorList>
    </citation>
    <scope>NUCLEOTIDE SEQUENCE [LARGE SCALE GENOMIC DNA]</scope>
    <source>
        <strain evidence="8 9">Pe01</strain>
    </source>
</reference>
<keyword evidence="3" id="KW-1003">Cell membrane</keyword>
<evidence type="ECO:0000313" key="8">
    <source>
        <dbReference type="EMBL" id="QYD69870.1"/>
    </source>
</evidence>
<evidence type="ECO:0000256" key="7">
    <source>
        <dbReference type="SAM" id="Phobius"/>
    </source>
</evidence>
<dbReference type="InterPro" id="IPR011701">
    <property type="entry name" value="MFS"/>
</dbReference>
<feature type="transmembrane region" description="Helical" evidence="7">
    <location>
        <begin position="44"/>
        <end position="63"/>
    </location>
</feature>
<feature type="transmembrane region" description="Helical" evidence="7">
    <location>
        <begin position="12"/>
        <end position="38"/>
    </location>
</feature>
<gene>
    <name evidence="8" type="ORF">KZJ38_05860</name>
</gene>
<evidence type="ECO:0000256" key="5">
    <source>
        <dbReference type="ARBA" id="ARBA00022989"/>
    </source>
</evidence>
<accession>A0ABX8ULG8</accession>
<dbReference type="SUPFAM" id="SSF103473">
    <property type="entry name" value="MFS general substrate transporter"/>
    <property type="match status" value="1"/>
</dbReference>
<evidence type="ECO:0000256" key="3">
    <source>
        <dbReference type="ARBA" id="ARBA00022475"/>
    </source>
</evidence>
<dbReference type="PANTHER" id="PTHR43266">
    <property type="entry name" value="MACROLIDE-EFFLUX PROTEIN"/>
    <property type="match status" value="1"/>
</dbReference>
<protein>
    <submittedName>
        <fullName evidence="8">MFS transporter</fullName>
    </submittedName>
</protein>
<feature type="transmembrane region" description="Helical" evidence="7">
    <location>
        <begin position="137"/>
        <end position="159"/>
    </location>
</feature>
<name>A0ABX8ULG8_9BURK</name>
<dbReference type="PANTHER" id="PTHR43266:SF2">
    <property type="entry name" value="MAJOR FACILITATOR SUPERFAMILY (MFS) PROFILE DOMAIN-CONTAINING PROTEIN"/>
    <property type="match status" value="1"/>
</dbReference>
<dbReference type="EMBL" id="CP080095">
    <property type="protein sequence ID" value="QYD69870.1"/>
    <property type="molecule type" value="Genomic_DNA"/>
</dbReference>
<dbReference type="Gene3D" id="1.20.1250.20">
    <property type="entry name" value="MFS general substrate transporter like domains"/>
    <property type="match status" value="1"/>
</dbReference>
<feature type="transmembrane region" description="Helical" evidence="7">
    <location>
        <begin position="261"/>
        <end position="279"/>
    </location>
</feature>
<feature type="transmembrane region" description="Helical" evidence="7">
    <location>
        <begin position="382"/>
        <end position="402"/>
    </location>
</feature>
<dbReference type="RefSeq" id="WP_219799207.1">
    <property type="nucleotide sequence ID" value="NZ_CP080095.1"/>
</dbReference>
<keyword evidence="6 7" id="KW-0472">Membrane</keyword>
<proteinExistence type="predicted"/>